<protein>
    <submittedName>
        <fullName evidence="1">Uncharacterized protein</fullName>
    </submittedName>
</protein>
<dbReference type="AlphaFoldDB" id="A0A2Z5MVB4"/>
<dbReference type="Proteomes" id="UP000253104">
    <property type="component" value="Chromosome mHSR5_A"/>
</dbReference>
<gene>
    <name evidence="1" type="ORF">CUJ89_08780</name>
</gene>
<name>A0A2Z5MVB4_BURPY</name>
<proteinExistence type="predicted"/>
<evidence type="ECO:0000313" key="1">
    <source>
        <dbReference type="EMBL" id="AXF20568.1"/>
    </source>
</evidence>
<accession>A0A2Z5MVB4</accession>
<dbReference type="RefSeq" id="WP_114176981.1">
    <property type="nucleotide sequence ID" value="NZ_CP024902.1"/>
</dbReference>
<dbReference type="EMBL" id="CP024902">
    <property type="protein sequence ID" value="AXF20568.1"/>
    <property type="molecule type" value="Genomic_DNA"/>
</dbReference>
<reference evidence="1 2" key="1">
    <citation type="journal article" date="2018" name="ISME J.">
        <title>Involvement of Burkholderiaceae and sulfurous volatiles in disease-suppressive soils.</title>
        <authorList>
            <person name="Carrion V.J."/>
            <person name="Cordovez V."/>
            <person name="Tyc O."/>
            <person name="Etalo D.W."/>
            <person name="de Bruijn I."/>
            <person name="de Jager V.C."/>
            <person name="Medema M.H."/>
            <person name="Eberl L."/>
            <person name="Raaijmakers J.M."/>
        </authorList>
    </citation>
    <scope>NUCLEOTIDE SEQUENCE [LARGE SCALE GENOMIC DNA]</scope>
    <source>
        <strain evidence="2">mHSR5</strain>
    </source>
</reference>
<evidence type="ECO:0000313" key="2">
    <source>
        <dbReference type="Proteomes" id="UP000253104"/>
    </source>
</evidence>
<organism evidence="1 2">
    <name type="scientific">Burkholderia pyrrocinia</name>
    <name type="common">Pseudomonas pyrrocinia</name>
    <dbReference type="NCBI Taxonomy" id="60550"/>
    <lineage>
        <taxon>Bacteria</taxon>
        <taxon>Pseudomonadati</taxon>
        <taxon>Pseudomonadota</taxon>
        <taxon>Betaproteobacteria</taxon>
        <taxon>Burkholderiales</taxon>
        <taxon>Burkholderiaceae</taxon>
        <taxon>Burkholderia</taxon>
        <taxon>Burkholderia cepacia complex</taxon>
    </lineage>
</organism>
<sequence>MIYQPQTLFVGLSKEMSATFERGHLIPKGSELAVSFGDRIDKLSEAMATEAAKLRGFLHVMCGDLDGAVAVLANSGLSTSQREFEIFAAQANLGYASRGLELYSIVGSPNTGSFTKCLPGGMTVGAFRTIGRFLTQADTMHLSNMDGVPVEMLRTAERILENAGTDDEAVARVLDVAGHVVREHGLVHTGLVQLDAFDSAHCVKLRFRFAISPDQAAWLYNEFLDRLFDEDVPVPSAFIVSFEGQNITH</sequence>